<keyword evidence="3" id="KW-1003">Cell membrane</keyword>
<dbReference type="Gene3D" id="1.20.81.30">
    <property type="entry name" value="Type II secretion system (T2SS), domain F"/>
    <property type="match status" value="1"/>
</dbReference>
<evidence type="ECO:0000256" key="4">
    <source>
        <dbReference type="ARBA" id="ARBA00022692"/>
    </source>
</evidence>
<evidence type="ECO:0000256" key="3">
    <source>
        <dbReference type="ARBA" id="ARBA00022475"/>
    </source>
</evidence>
<reference evidence="9 10" key="1">
    <citation type="submission" date="2018-05" db="EMBL/GenBank/DDBJ databases">
        <title>Genomic analysis of Gracilibacillus dipsosauri DD1 reveals novel features of a salt-tolerant amylase.</title>
        <authorList>
            <person name="Deutch C.E."/>
            <person name="Yang S."/>
        </authorList>
    </citation>
    <scope>NUCLEOTIDE SEQUENCE [LARGE SCALE GENOMIC DNA]</scope>
    <source>
        <strain evidence="9 10">DD1</strain>
    </source>
</reference>
<evidence type="ECO:0000259" key="8">
    <source>
        <dbReference type="Pfam" id="PF00482"/>
    </source>
</evidence>
<protein>
    <recommendedName>
        <fullName evidence="8">Type II secretion system protein GspF domain-containing protein</fullName>
    </recommendedName>
</protein>
<evidence type="ECO:0000256" key="2">
    <source>
        <dbReference type="ARBA" id="ARBA00005745"/>
    </source>
</evidence>
<comment type="similarity">
    <text evidence="2">Belongs to the GSP F family.</text>
</comment>
<evidence type="ECO:0000256" key="5">
    <source>
        <dbReference type="ARBA" id="ARBA00022989"/>
    </source>
</evidence>
<dbReference type="EMBL" id="QGTD01000008">
    <property type="protein sequence ID" value="PWU68531.1"/>
    <property type="molecule type" value="Genomic_DNA"/>
</dbReference>
<dbReference type="InterPro" id="IPR003004">
    <property type="entry name" value="GspF/PilC"/>
</dbReference>
<feature type="transmembrane region" description="Helical" evidence="7">
    <location>
        <begin position="321"/>
        <end position="342"/>
    </location>
</feature>
<dbReference type="GO" id="GO:0005886">
    <property type="term" value="C:plasma membrane"/>
    <property type="evidence" value="ECO:0007669"/>
    <property type="project" value="UniProtKB-SubCell"/>
</dbReference>
<dbReference type="PANTHER" id="PTHR30012:SF0">
    <property type="entry name" value="TYPE II SECRETION SYSTEM PROTEIN F-RELATED"/>
    <property type="match status" value="1"/>
</dbReference>
<feature type="domain" description="Type II secretion system protein GspF" evidence="8">
    <location>
        <begin position="218"/>
        <end position="340"/>
    </location>
</feature>
<name>A0A317KYD3_9BACI</name>
<keyword evidence="5 7" id="KW-1133">Transmembrane helix</keyword>
<dbReference type="RefSeq" id="WP_054859295.1">
    <property type="nucleotide sequence ID" value="NZ_QGTD01000008.1"/>
</dbReference>
<dbReference type="Proteomes" id="UP000245624">
    <property type="component" value="Unassembled WGS sequence"/>
</dbReference>
<comment type="caution">
    <text evidence="9">The sequence shown here is derived from an EMBL/GenBank/DDBJ whole genome shotgun (WGS) entry which is preliminary data.</text>
</comment>
<evidence type="ECO:0000313" key="9">
    <source>
        <dbReference type="EMBL" id="PWU68531.1"/>
    </source>
</evidence>
<proteinExistence type="inferred from homology"/>
<gene>
    <name evidence="9" type="ORF">DLJ74_08825</name>
</gene>
<evidence type="ECO:0000256" key="1">
    <source>
        <dbReference type="ARBA" id="ARBA00004651"/>
    </source>
</evidence>
<dbReference type="AlphaFoldDB" id="A0A317KYD3"/>
<dbReference type="PANTHER" id="PTHR30012">
    <property type="entry name" value="GENERAL SECRETION PATHWAY PROTEIN"/>
    <property type="match status" value="1"/>
</dbReference>
<dbReference type="InterPro" id="IPR042094">
    <property type="entry name" value="T2SS_GspF_sf"/>
</dbReference>
<keyword evidence="10" id="KW-1185">Reference proteome</keyword>
<dbReference type="Pfam" id="PF00482">
    <property type="entry name" value="T2SSF"/>
    <property type="match status" value="2"/>
</dbReference>
<evidence type="ECO:0000313" key="10">
    <source>
        <dbReference type="Proteomes" id="UP000245624"/>
    </source>
</evidence>
<evidence type="ECO:0000256" key="7">
    <source>
        <dbReference type="SAM" id="Phobius"/>
    </source>
</evidence>
<keyword evidence="4 7" id="KW-0812">Transmembrane</keyword>
<feature type="transmembrane region" description="Helical" evidence="7">
    <location>
        <begin position="159"/>
        <end position="182"/>
    </location>
</feature>
<organism evidence="9 10">
    <name type="scientific">Gracilibacillus dipsosauri</name>
    <dbReference type="NCBI Taxonomy" id="178340"/>
    <lineage>
        <taxon>Bacteria</taxon>
        <taxon>Bacillati</taxon>
        <taxon>Bacillota</taxon>
        <taxon>Bacilli</taxon>
        <taxon>Bacillales</taxon>
        <taxon>Bacillaceae</taxon>
        <taxon>Gracilibacillus</taxon>
    </lineage>
</organism>
<feature type="domain" description="Type II secretion system protein GspF" evidence="8">
    <location>
        <begin position="30"/>
        <end position="135"/>
    </location>
</feature>
<evidence type="ECO:0000256" key="6">
    <source>
        <dbReference type="ARBA" id="ARBA00023136"/>
    </source>
</evidence>
<dbReference type="OrthoDB" id="1638902at2"/>
<keyword evidence="6 7" id="KW-0472">Membrane</keyword>
<accession>A0A317KYD3</accession>
<comment type="subcellular location">
    <subcellularLocation>
        <location evidence="1">Cell membrane</location>
        <topology evidence="1">Multi-pass membrane protein</topology>
    </subcellularLocation>
</comment>
<sequence length="348" mass="41226">MVLSTSLFYFRRKKLSIDTQYRILYRIQQLNQNGYSLNDALEIVSWDDELELIADRISHSLQHGKTLPTALEEVHFQQRIVHFLEITIKHGNLQDGIKHCSFLLQQQKNYVDRFKQMTRYPLFLFIFFLLILFCMKRYIFPSFVNLFHTNGSNAIFQNAMLTVDIIFYGIFILIIFSLLLMLSIKYLKDKVTIETKLKVFHFIPLLKQYKTLEISFYFSTHLSSLLKTGLNFKNALSILQSERNEPITSFYASTIIDHLVQGFHLETILPSCELLKREMSRIMQKDRNTSQIAEDLQLYAEHLLFEMEELMKKWLKMIQPIFLILLATLILIVYLALMLPMFDYIQTI</sequence>
<dbReference type="InterPro" id="IPR018076">
    <property type="entry name" value="T2SS_GspF_dom"/>
</dbReference>
<feature type="transmembrane region" description="Helical" evidence="7">
    <location>
        <begin position="120"/>
        <end position="139"/>
    </location>
</feature>